<evidence type="ECO:0000313" key="1">
    <source>
        <dbReference type="EMBL" id="KAK6328883.1"/>
    </source>
</evidence>
<protein>
    <submittedName>
        <fullName evidence="1">Uncharacterized protein</fullName>
    </submittedName>
</protein>
<name>A0AAN8MLI1_9TELE</name>
<dbReference type="Proteomes" id="UP001356427">
    <property type="component" value="Unassembled WGS sequence"/>
</dbReference>
<accession>A0AAN8MLI1</accession>
<gene>
    <name evidence="1" type="ORF">J4Q44_G00008610</name>
</gene>
<comment type="caution">
    <text evidence="1">The sequence shown here is derived from an EMBL/GenBank/DDBJ whole genome shotgun (WGS) entry which is preliminary data.</text>
</comment>
<dbReference type="AlphaFoldDB" id="A0AAN8MLI1"/>
<reference evidence="1 2" key="1">
    <citation type="submission" date="2021-04" db="EMBL/GenBank/DDBJ databases">
        <authorList>
            <person name="De Guttry C."/>
            <person name="Zahm M."/>
            <person name="Klopp C."/>
            <person name="Cabau C."/>
            <person name="Louis A."/>
            <person name="Berthelot C."/>
            <person name="Parey E."/>
            <person name="Roest Crollius H."/>
            <person name="Montfort J."/>
            <person name="Robinson-Rechavi M."/>
            <person name="Bucao C."/>
            <person name="Bouchez O."/>
            <person name="Gislard M."/>
            <person name="Lluch J."/>
            <person name="Milhes M."/>
            <person name="Lampietro C."/>
            <person name="Lopez Roques C."/>
            <person name="Donnadieu C."/>
            <person name="Braasch I."/>
            <person name="Desvignes T."/>
            <person name="Postlethwait J."/>
            <person name="Bobe J."/>
            <person name="Wedekind C."/>
            <person name="Guiguen Y."/>
        </authorList>
    </citation>
    <scope>NUCLEOTIDE SEQUENCE [LARGE SCALE GENOMIC DNA]</scope>
    <source>
        <strain evidence="1">Cs_M1</strain>
        <tissue evidence="1">Blood</tissue>
    </source>
</reference>
<keyword evidence="2" id="KW-1185">Reference proteome</keyword>
<organism evidence="1 2">
    <name type="scientific">Coregonus suidteri</name>
    <dbReference type="NCBI Taxonomy" id="861788"/>
    <lineage>
        <taxon>Eukaryota</taxon>
        <taxon>Metazoa</taxon>
        <taxon>Chordata</taxon>
        <taxon>Craniata</taxon>
        <taxon>Vertebrata</taxon>
        <taxon>Euteleostomi</taxon>
        <taxon>Actinopterygii</taxon>
        <taxon>Neopterygii</taxon>
        <taxon>Teleostei</taxon>
        <taxon>Protacanthopterygii</taxon>
        <taxon>Salmoniformes</taxon>
        <taxon>Salmonidae</taxon>
        <taxon>Coregoninae</taxon>
        <taxon>Coregonus</taxon>
    </lineage>
</organism>
<sequence length="80" mass="9169">MNKENGDPKRTCPNLAYTIHIFKQGVKHLTTTVKLEDYSFRREEEEELIFILKQQVCHGGKALSSSIGVCIEIRLNYSVV</sequence>
<proteinExistence type="predicted"/>
<dbReference type="EMBL" id="JAGTTL010000001">
    <property type="protein sequence ID" value="KAK6328883.1"/>
    <property type="molecule type" value="Genomic_DNA"/>
</dbReference>
<evidence type="ECO:0000313" key="2">
    <source>
        <dbReference type="Proteomes" id="UP001356427"/>
    </source>
</evidence>